<organism evidence="1 2">
    <name type="scientific">Shimia isoporae</name>
    <dbReference type="NCBI Taxonomy" id="647720"/>
    <lineage>
        <taxon>Bacteria</taxon>
        <taxon>Pseudomonadati</taxon>
        <taxon>Pseudomonadota</taxon>
        <taxon>Alphaproteobacteria</taxon>
        <taxon>Rhodobacterales</taxon>
        <taxon>Roseobacteraceae</taxon>
    </lineage>
</organism>
<keyword evidence="2" id="KW-1185">Reference proteome</keyword>
<evidence type="ECO:0000313" key="1">
    <source>
        <dbReference type="EMBL" id="TCL09745.1"/>
    </source>
</evidence>
<protein>
    <submittedName>
        <fullName evidence="1">Uncharacterized protein</fullName>
    </submittedName>
</protein>
<dbReference type="EMBL" id="SMGR01000001">
    <property type="protein sequence ID" value="TCL09745.1"/>
    <property type="molecule type" value="Genomic_DNA"/>
</dbReference>
<gene>
    <name evidence="1" type="ORF">BXY66_1802</name>
</gene>
<accession>A0A4R1NNI0</accession>
<sequence>MARTIVNLNTRAGIVRAMPVNEDREAEAVFLRNESVGKEMGWSNLPPPACWFITHV</sequence>
<comment type="caution">
    <text evidence="1">The sequence shown here is derived from an EMBL/GenBank/DDBJ whole genome shotgun (WGS) entry which is preliminary data.</text>
</comment>
<proteinExistence type="predicted"/>
<dbReference type="AlphaFoldDB" id="A0A4R1NNI0"/>
<evidence type="ECO:0000313" key="2">
    <source>
        <dbReference type="Proteomes" id="UP000295673"/>
    </source>
</evidence>
<reference evidence="1 2" key="1">
    <citation type="submission" date="2019-03" db="EMBL/GenBank/DDBJ databases">
        <title>Genomic Encyclopedia of Archaeal and Bacterial Type Strains, Phase II (KMG-II): from individual species to whole genera.</title>
        <authorList>
            <person name="Goeker M."/>
        </authorList>
    </citation>
    <scope>NUCLEOTIDE SEQUENCE [LARGE SCALE GENOMIC DNA]</scope>
    <source>
        <strain evidence="1 2">DSM 26433</strain>
    </source>
</reference>
<name>A0A4R1NNI0_9RHOB</name>
<dbReference type="RefSeq" id="WP_165929132.1">
    <property type="nucleotide sequence ID" value="NZ_SMGR01000001.1"/>
</dbReference>
<dbReference type="Proteomes" id="UP000295673">
    <property type="component" value="Unassembled WGS sequence"/>
</dbReference>